<dbReference type="AlphaFoldDB" id="A0A9P6STB2"/>
<keyword evidence="3" id="KW-1185">Reference proteome</keyword>
<feature type="region of interest" description="Disordered" evidence="1">
    <location>
        <begin position="149"/>
        <end position="175"/>
    </location>
</feature>
<sequence length="199" mass="21172">MTISPLSTELVNQGQEDGSNFQLPNVHLATYYFHEQVDPVVAAILQNGQSTVLGTREGHMRLLDESFGATSSNMFSKMPSTLSLTPEMADYSHQLTNSAVVDQEDSSSAPSAPSSIIPITQEQQEELCLFGHGSLSYIHLTNTEINDLLSPGDAKESSSSSSSSSSADVSSSSSMPMATILNSGGIYEETDLMATTTLP</sequence>
<comment type="caution">
    <text evidence="2">The sequence shown here is derived from an EMBL/GenBank/DDBJ whole genome shotgun (WGS) entry which is preliminary data.</text>
</comment>
<gene>
    <name evidence="2" type="ORF">BGZ65_004179</name>
</gene>
<evidence type="ECO:0000313" key="3">
    <source>
        <dbReference type="Proteomes" id="UP000749646"/>
    </source>
</evidence>
<name>A0A9P6STB2_9FUNG</name>
<accession>A0A9P6STB2</accession>
<feature type="compositionally biased region" description="Low complexity" evidence="1">
    <location>
        <begin position="157"/>
        <end position="174"/>
    </location>
</feature>
<organism evidence="2 3">
    <name type="scientific">Modicella reniformis</name>
    <dbReference type="NCBI Taxonomy" id="1440133"/>
    <lineage>
        <taxon>Eukaryota</taxon>
        <taxon>Fungi</taxon>
        <taxon>Fungi incertae sedis</taxon>
        <taxon>Mucoromycota</taxon>
        <taxon>Mortierellomycotina</taxon>
        <taxon>Mortierellomycetes</taxon>
        <taxon>Mortierellales</taxon>
        <taxon>Mortierellaceae</taxon>
        <taxon>Modicella</taxon>
    </lineage>
</organism>
<feature type="non-terminal residue" evidence="2">
    <location>
        <position position="199"/>
    </location>
</feature>
<dbReference type="Proteomes" id="UP000749646">
    <property type="component" value="Unassembled WGS sequence"/>
</dbReference>
<proteinExistence type="predicted"/>
<evidence type="ECO:0000313" key="2">
    <source>
        <dbReference type="EMBL" id="KAG0000653.1"/>
    </source>
</evidence>
<evidence type="ECO:0000256" key="1">
    <source>
        <dbReference type="SAM" id="MobiDB-lite"/>
    </source>
</evidence>
<dbReference type="EMBL" id="JAAAHW010000607">
    <property type="protein sequence ID" value="KAG0000653.1"/>
    <property type="molecule type" value="Genomic_DNA"/>
</dbReference>
<reference evidence="2" key="1">
    <citation type="journal article" date="2020" name="Fungal Divers.">
        <title>Resolving the Mortierellaceae phylogeny through synthesis of multi-gene phylogenetics and phylogenomics.</title>
        <authorList>
            <person name="Vandepol N."/>
            <person name="Liber J."/>
            <person name="Desiro A."/>
            <person name="Na H."/>
            <person name="Kennedy M."/>
            <person name="Barry K."/>
            <person name="Grigoriev I.V."/>
            <person name="Miller A.N."/>
            <person name="O'Donnell K."/>
            <person name="Stajich J.E."/>
            <person name="Bonito G."/>
        </authorList>
    </citation>
    <scope>NUCLEOTIDE SEQUENCE</scope>
    <source>
        <strain evidence="2">MES-2147</strain>
    </source>
</reference>
<protein>
    <submittedName>
        <fullName evidence="2">Uncharacterized protein</fullName>
    </submittedName>
</protein>